<comment type="caution">
    <text evidence="1">The sequence shown here is derived from an EMBL/GenBank/DDBJ whole genome shotgun (WGS) entry which is preliminary data.</text>
</comment>
<accession>A0A1A3PAF1</accession>
<gene>
    <name evidence="1" type="ORF">A5634_15380</name>
</gene>
<dbReference type="AlphaFoldDB" id="A0A1A3PAF1"/>
<sequence length="62" mass="6611">MGLLSQKFLHDVGGRLGAAPIEVAVDVDGGLDTPLLVIQWHSATNPKSEVKMVKLPGIEFVD</sequence>
<reference evidence="1 2" key="1">
    <citation type="submission" date="2016-06" db="EMBL/GenBank/DDBJ databases">
        <authorList>
            <person name="Kjaerup R.B."/>
            <person name="Dalgaard T.S."/>
            <person name="Juul-Madsen H.R."/>
        </authorList>
    </citation>
    <scope>NUCLEOTIDE SEQUENCE [LARGE SCALE GENOMIC DNA]</scope>
    <source>
        <strain evidence="1 2">1165133.8</strain>
    </source>
</reference>
<organism evidence="1 2">
    <name type="scientific">Mycobacterium asiaticum</name>
    <dbReference type="NCBI Taxonomy" id="1790"/>
    <lineage>
        <taxon>Bacteria</taxon>
        <taxon>Bacillati</taxon>
        <taxon>Actinomycetota</taxon>
        <taxon>Actinomycetes</taxon>
        <taxon>Mycobacteriales</taxon>
        <taxon>Mycobacteriaceae</taxon>
        <taxon>Mycobacterium</taxon>
    </lineage>
</organism>
<proteinExistence type="predicted"/>
<name>A0A1A3PAF1_MYCAS</name>
<dbReference type="Proteomes" id="UP000093928">
    <property type="component" value="Unassembled WGS sequence"/>
</dbReference>
<evidence type="ECO:0000313" key="1">
    <source>
        <dbReference type="EMBL" id="OBK30670.1"/>
    </source>
</evidence>
<protein>
    <submittedName>
        <fullName evidence="1">Uncharacterized protein</fullName>
    </submittedName>
</protein>
<dbReference type="EMBL" id="LZLS01000023">
    <property type="protein sequence ID" value="OBK30670.1"/>
    <property type="molecule type" value="Genomic_DNA"/>
</dbReference>
<evidence type="ECO:0000313" key="2">
    <source>
        <dbReference type="Proteomes" id="UP000093928"/>
    </source>
</evidence>